<feature type="chain" id="PRO_5042271352" evidence="2">
    <location>
        <begin position="18"/>
        <end position="266"/>
    </location>
</feature>
<dbReference type="AlphaFoldDB" id="A0AAD7EFA0"/>
<keyword evidence="2" id="KW-0732">Signal</keyword>
<organism evidence="3 4">
    <name type="scientific">Mycena albidolilacea</name>
    <dbReference type="NCBI Taxonomy" id="1033008"/>
    <lineage>
        <taxon>Eukaryota</taxon>
        <taxon>Fungi</taxon>
        <taxon>Dikarya</taxon>
        <taxon>Basidiomycota</taxon>
        <taxon>Agaricomycotina</taxon>
        <taxon>Agaricomycetes</taxon>
        <taxon>Agaricomycetidae</taxon>
        <taxon>Agaricales</taxon>
        <taxon>Marasmiineae</taxon>
        <taxon>Mycenaceae</taxon>
        <taxon>Mycena</taxon>
    </lineage>
</organism>
<evidence type="ECO:0000313" key="4">
    <source>
        <dbReference type="Proteomes" id="UP001218218"/>
    </source>
</evidence>
<keyword evidence="1" id="KW-0472">Membrane</keyword>
<sequence>MLFFLLPLLLFLHIVSVLLNVTIDDTDPIIIYSGTWEPLALHLSGLNYGGTHTISSDSAASAMLTFTDVAVYYLYLMLRWPYAVSTQLSLDGGQGVVVNLTDLHMSTTSAGGSKSAAASVTWATTGLSNTMHRLELTVAPTGNVIVTDRFMCATSPLLPFRTHPIQLHCEQRLLSCLILLLVLLSLLLVLLSLLLLLLTCPSSSSTAGTDSAQTSTVPSKKNDALAITSTTLGAAALLAAFFQGSRGVTHHLNCSLGQLFSPRQSR</sequence>
<feature type="transmembrane region" description="Helical" evidence="1">
    <location>
        <begin position="173"/>
        <end position="198"/>
    </location>
</feature>
<keyword evidence="4" id="KW-1185">Reference proteome</keyword>
<evidence type="ECO:0000256" key="2">
    <source>
        <dbReference type="SAM" id="SignalP"/>
    </source>
</evidence>
<gene>
    <name evidence="3" type="ORF">DFH08DRAFT_1034895</name>
</gene>
<keyword evidence="1" id="KW-1133">Transmembrane helix</keyword>
<protein>
    <submittedName>
        <fullName evidence="3">Uncharacterized protein</fullName>
    </submittedName>
</protein>
<feature type="signal peptide" evidence="2">
    <location>
        <begin position="1"/>
        <end position="17"/>
    </location>
</feature>
<comment type="caution">
    <text evidence="3">The sequence shown here is derived from an EMBL/GenBank/DDBJ whole genome shotgun (WGS) entry which is preliminary data.</text>
</comment>
<reference evidence="3" key="1">
    <citation type="submission" date="2023-03" db="EMBL/GenBank/DDBJ databases">
        <title>Massive genome expansion in bonnet fungi (Mycena s.s.) driven by repeated elements and novel gene families across ecological guilds.</title>
        <authorList>
            <consortium name="Lawrence Berkeley National Laboratory"/>
            <person name="Harder C.B."/>
            <person name="Miyauchi S."/>
            <person name="Viragh M."/>
            <person name="Kuo A."/>
            <person name="Thoen E."/>
            <person name="Andreopoulos B."/>
            <person name="Lu D."/>
            <person name="Skrede I."/>
            <person name="Drula E."/>
            <person name="Henrissat B."/>
            <person name="Morin E."/>
            <person name="Kohler A."/>
            <person name="Barry K."/>
            <person name="LaButti K."/>
            <person name="Morin E."/>
            <person name="Salamov A."/>
            <person name="Lipzen A."/>
            <person name="Mereny Z."/>
            <person name="Hegedus B."/>
            <person name="Baldrian P."/>
            <person name="Stursova M."/>
            <person name="Weitz H."/>
            <person name="Taylor A."/>
            <person name="Grigoriev I.V."/>
            <person name="Nagy L.G."/>
            <person name="Martin F."/>
            <person name="Kauserud H."/>
        </authorList>
    </citation>
    <scope>NUCLEOTIDE SEQUENCE</scope>
    <source>
        <strain evidence="3">CBHHK002</strain>
    </source>
</reference>
<name>A0AAD7EFA0_9AGAR</name>
<dbReference type="Proteomes" id="UP001218218">
    <property type="component" value="Unassembled WGS sequence"/>
</dbReference>
<feature type="transmembrane region" description="Helical" evidence="1">
    <location>
        <begin position="224"/>
        <end position="242"/>
    </location>
</feature>
<evidence type="ECO:0000256" key="1">
    <source>
        <dbReference type="SAM" id="Phobius"/>
    </source>
</evidence>
<keyword evidence="1" id="KW-0812">Transmembrane</keyword>
<feature type="transmembrane region" description="Helical" evidence="1">
    <location>
        <begin position="59"/>
        <end position="78"/>
    </location>
</feature>
<evidence type="ECO:0000313" key="3">
    <source>
        <dbReference type="EMBL" id="KAJ7319233.1"/>
    </source>
</evidence>
<proteinExistence type="predicted"/>
<accession>A0AAD7EFA0</accession>
<dbReference type="EMBL" id="JARIHO010000054">
    <property type="protein sequence ID" value="KAJ7319233.1"/>
    <property type="molecule type" value="Genomic_DNA"/>
</dbReference>